<evidence type="ECO:0000256" key="7">
    <source>
        <dbReference type="ARBA" id="ARBA00023239"/>
    </source>
</evidence>
<dbReference type="KEGG" id="niy:FQ775_17130"/>
<dbReference type="GO" id="GO:0016829">
    <property type="term" value="F:lyase activity"/>
    <property type="evidence" value="ECO:0007669"/>
    <property type="project" value="UniProtKB-KW"/>
</dbReference>
<dbReference type="SUPFAM" id="SSF143081">
    <property type="entry name" value="BB1717-like"/>
    <property type="match status" value="1"/>
</dbReference>
<keyword evidence="6" id="KW-0238">DNA-binding</keyword>
<dbReference type="Pfam" id="PF02586">
    <property type="entry name" value="SRAP"/>
    <property type="match status" value="1"/>
</dbReference>
<accession>A0A5B8L220</accession>
<keyword evidence="3" id="KW-0227">DNA damage</keyword>
<dbReference type="AlphaFoldDB" id="A0A5B8L220"/>
<evidence type="ECO:0000256" key="4">
    <source>
        <dbReference type="ARBA" id="ARBA00022801"/>
    </source>
</evidence>
<keyword evidence="2 8" id="KW-0645">Protease</keyword>
<dbReference type="PANTHER" id="PTHR13604">
    <property type="entry name" value="DC12-RELATED"/>
    <property type="match status" value="1"/>
</dbReference>
<dbReference type="InterPro" id="IPR036590">
    <property type="entry name" value="SRAP-like"/>
</dbReference>
<organism evidence="9 10">
    <name type="scientific">Nitratireductor mangrovi</name>
    <dbReference type="NCBI Taxonomy" id="2599600"/>
    <lineage>
        <taxon>Bacteria</taxon>
        <taxon>Pseudomonadati</taxon>
        <taxon>Pseudomonadota</taxon>
        <taxon>Alphaproteobacteria</taxon>
        <taxon>Hyphomicrobiales</taxon>
        <taxon>Phyllobacteriaceae</taxon>
        <taxon>Nitratireductor</taxon>
    </lineage>
</organism>
<sequence length="241" mass="27186">MCGRIYIKTTLPQMLASFDFASRDQSVDGLANRFPTWNGPPSLEYPIIVRDVVSDAGHRGPVFVSARWGFVPYWAKEDKPSGRPPPNNARSETVATSGMFKHAYRSRRCLIPISGFFEWKAIKGQKTKRPYAIAMASGEPFCLAGIWSERKDADGLPFRTFAVITCGPNQMMAEIHDRMPVILHAKDHERWLSADEDVGELMVPFPAELMTCWPIDRKVGSPRNDTPDILDEIEVEEPDLF</sequence>
<dbReference type="OrthoDB" id="9782620at2"/>
<reference evidence="9" key="1">
    <citation type="submission" date="2020-04" db="EMBL/GenBank/DDBJ databases">
        <title>Nitratireductor sp. nov. isolated from mangrove soil.</title>
        <authorList>
            <person name="Ye Y."/>
        </authorList>
    </citation>
    <scope>NUCLEOTIDE SEQUENCE</scope>
    <source>
        <strain evidence="9">SY7</strain>
    </source>
</reference>
<name>A0A5B8L220_9HYPH</name>
<evidence type="ECO:0000256" key="3">
    <source>
        <dbReference type="ARBA" id="ARBA00022763"/>
    </source>
</evidence>
<comment type="similarity">
    <text evidence="1 8">Belongs to the SOS response-associated peptidase family.</text>
</comment>
<keyword evidence="5" id="KW-0190">Covalent protein-DNA linkage</keyword>
<dbReference type="EMBL" id="CP042301">
    <property type="protein sequence ID" value="QDZ01961.1"/>
    <property type="molecule type" value="Genomic_DNA"/>
</dbReference>
<evidence type="ECO:0000313" key="10">
    <source>
        <dbReference type="Proteomes" id="UP000321389"/>
    </source>
</evidence>
<dbReference type="RefSeq" id="WP_146300602.1">
    <property type="nucleotide sequence ID" value="NZ_CP042301.2"/>
</dbReference>
<evidence type="ECO:0000313" key="9">
    <source>
        <dbReference type="EMBL" id="QDZ01961.1"/>
    </source>
</evidence>
<dbReference type="Gene3D" id="3.90.1680.10">
    <property type="entry name" value="SOS response associated peptidase-like"/>
    <property type="match status" value="1"/>
</dbReference>
<evidence type="ECO:0000256" key="8">
    <source>
        <dbReference type="RuleBase" id="RU364100"/>
    </source>
</evidence>
<evidence type="ECO:0000256" key="5">
    <source>
        <dbReference type="ARBA" id="ARBA00023124"/>
    </source>
</evidence>
<proteinExistence type="inferred from homology"/>
<keyword evidence="4 8" id="KW-0378">Hydrolase</keyword>
<evidence type="ECO:0000256" key="6">
    <source>
        <dbReference type="ARBA" id="ARBA00023125"/>
    </source>
</evidence>
<protein>
    <recommendedName>
        <fullName evidence="8">Abasic site processing protein</fullName>
        <ecNumber evidence="8">3.4.-.-</ecNumber>
    </recommendedName>
</protein>
<dbReference type="GO" id="GO:0008233">
    <property type="term" value="F:peptidase activity"/>
    <property type="evidence" value="ECO:0007669"/>
    <property type="project" value="UniProtKB-KW"/>
</dbReference>
<dbReference type="GO" id="GO:0106300">
    <property type="term" value="P:protein-DNA covalent cross-linking repair"/>
    <property type="evidence" value="ECO:0007669"/>
    <property type="project" value="InterPro"/>
</dbReference>
<evidence type="ECO:0000256" key="2">
    <source>
        <dbReference type="ARBA" id="ARBA00022670"/>
    </source>
</evidence>
<dbReference type="EC" id="3.4.-.-" evidence="8"/>
<keyword evidence="7" id="KW-0456">Lyase</keyword>
<gene>
    <name evidence="9" type="ORF">FQ775_17130</name>
</gene>
<dbReference type="PANTHER" id="PTHR13604:SF0">
    <property type="entry name" value="ABASIC SITE PROCESSING PROTEIN HMCES"/>
    <property type="match status" value="1"/>
</dbReference>
<keyword evidence="10" id="KW-1185">Reference proteome</keyword>
<dbReference type="InterPro" id="IPR003738">
    <property type="entry name" value="SRAP"/>
</dbReference>
<dbReference type="GO" id="GO:0003697">
    <property type="term" value="F:single-stranded DNA binding"/>
    <property type="evidence" value="ECO:0007669"/>
    <property type="project" value="InterPro"/>
</dbReference>
<dbReference type="GO" id="GO:0006508">
    <property type="term" value="P:proteolysis"/>
    <property type="evidence" value="ECO:0007669"/>
    <property type="project" value="UniProtKB-KW"/>
</dbReference>
<evidence type="ECO:0000256" key="1">
    <source>
        <dbReference type="ARBA" id="ARBA00008136"/>
    </source>
</evidence>
<dbReference type="Proteomes" id="UP000321389">
    <property type="component" value="Chromosome"/>
</dbReference>